<dbReference type="EMBL" id="JACCBV010000001">
    <property type="protein sequence ID" value="NYE18323.1"/>
    <property type="molecule type" value="Genomic_DNA"/>
</dbReference>
<reference evidence="3 4" key="1">
    <citation type="submission" date="2020-07" db="EMBL/GenBank/DDBJ databases">
        <title>Sequencing the genomes of 1000 actinobacteria strains.</title>
        <authorList>
            <person name="Klenk H.-P."/>
        </authorList>
    </citation>
    <scope>NUCLEOTIDE SEQUENCE [LARGE SCALE GENOMIC DNA]</scope>
    <source>
        <strain evidence="3 4">DSM 24662</strain>
    </source>
</reference>
<evidence type="ECO:0000313" key="3">
    <source>
        <dbReference type="EMBL" id="NYE18323.1"/>
    </source>
</evidence>
<keyword evidence="4" id="KW-1185">Reference proteome</keyword>
<organism evidence="3 4">
    <name type="scientific">Microbacterium immunditiarum</name>
    <dbReference type="NCBI Taxonomy" id="337480"/>
    <lineage>
        <taxon>Bacteria</taxon>
        <taxon>Bacillati</taxon>
        <taxon>Actinomycetota</taxon>
        <taxon>Actinomycetes</taxon>
        <taxon>Micrococcales</taxon>
        <taxon>Microbacteriaceae</taxon>
        <taxon>Microbacterium</taxon>
    </lineage>
</organism>
<dbReference type="SUPFAM" id="SSF51735">
    <property type="entry name" value="NAD(P)-binding Rossmann-fold domains"/>
    <property type="match status" value="1"/>
</dbReference>
<comment type="similarity">
    <text evidence="1">Belongs to the short-chain dehydrogenases/reductases (SDR) family.</text>
</comment>
<dbReference type="PANTHER" id="PTHR24320:SF148">
    <property type="entry name" value="NAD(P)-BINDING ROSSMANN-FOLD SUPERFAMILY PROTEIN"/>
    <property type="match status" value="1"/>
</dbReference>
<comment type="caution">
    <text evidence="3">The sequence shown here is derived from an EMBL/GenBank/DDBJ whole genome shotgun (WGS) entry which is preliminary data.</text>
</comment>
<dbReference type="Proteomes" id="UP000576969">
    <property type="component" value="Unassembled WGS sequence"/>
</dbReference>
<dbReference type="Gene3D" id="3.40.50.720">
    <property type="entry name" value="NAD(P)-binding Rossmann-like Domain"/>
    <property type="match status" value="1"/>
</dbReference>
<gene>
    <name evidence="3" type="ORF">BJ991_000351</name>
</gene>
<dbReference type="RefSeq" id="WP_179486901.1">
    <property type="nucleotide sequence ID" value="NZ_JACCBV010000001.1"/>
</dbReference>
<dbReference type="PRINTS" id="PR00081">
    <property type="entry name" value="GDHRDH"/>
</dbReference>
<dbReference type="AlphaFoldDB" id="A0A7Y9KJM9"/>
<proteinExistence type="inferred from homology"/>
<keyword evidence="2" id="KW-0560">Oxidoreductase</keyword>
<dbReference type="InterPro" id="IPR036291">
    <property type="entry name" value="NAD(P)-bd_dom_sf"/>
</dbReference>
<evidence type="ECO:0000256" key="1">
    <source>
        <dbReference type="ARBA" id="ARBA00006484"/>
    </source>
</evidence>
<evidence type="ECO:0000313" key="4">
    <source>
        <dbReference type="Proteomes" id="UP000576969"/>
    </source>
</evidence>
<protein>
    <submittedName>
        <fullName evidence="3">NAD(P)-dependent dehydrogenase (Short-subunit alcohol dehydrogenase family)</fullName>
    </submittedName>
</protein>
<sequence length="321" mass="34825">MSRAEWNPRELPDLADRTYLVTGSNAGLGYFASEQLARAGARVIMTGRNPNRLSAARAAVYRRAPDAALRASVDTMILDTSNFGSVRAAAATVRSRKHLDGVLLNAGIVHTPKKRQTTLDGHELVFATNALGHFALAGELLTTLAASEGRLVWVGSMSTSLTPYDPVDPELVDDYSAWRAYVQSKTATTALGLEADRRLREAGVPVTSVVAHPGYSTSGRTPGIIGVNEPSRLTRFVDNLQAAIAQSKEHGAWSLVRALVDPSIEGGEFWGPRYITHGEPRRARASRITRDAQIAERLWAACEAATGVRWPFDRAARVRSR</sequence>
<dbReference type="PANTHER" id="PTHR24320">
    <property type="entry name" value="RETINOL DEHYDROGENASE"/>
    <property type="match status" value="1"/>
</dbReference>
<accession>A0A7Y9KJM9</accession>
<dbReference type="InterPro" id="IPR002347">
    <property type="entry name" value="SDR_fam"/>
</dbReference>
<dbReference type="Pfam" id="PF00106">
    <property type="entry name" value="adh_short"/>
    <property type="match status" value="1"/>
</dbReference>
<evidence type="ECO:0000256" key="2">
    <source>
        <dbReference type="ARBA" id="ARBA00023002"/>
    </source>
</evidence>
<dbReference type="GO" id="GO:0016491">
    <property type="term" value="F:oxidoreductase activity"/>
    <property type="evidence" value="ECO:0007669"/>
    <property type="project" value="UniProtKB-KW"/>
</dbReference>
<name>A0A7Y9KJM9_9MICO</name>